<dbReference type="InterPro" id="IPR024344">
    <property type="entry name" value="MDMPI_metal-binding"/>
</dbReference>
<dbReference type="InterPro" id="IPR034660">
    <property type="entry name" value="DinB/YfiT-like"/>
</dbReference>
<dbReference type="GO" id="GO:0016853">
    <property type="term" value="F:isomerase activity"/>
    <property type="evidence" value="ECO:0007669"/>
    <property type="project" value="UniProtKB-KW"/>
</dbReference>
<dbReference type="Pfam" id="PF11716">
    <property type="entry name" value="MDMPI_N"/>
    <property type="match status" value="1"/>
</dbReference>
<evidence type="ECO:0000313" key="4">
    <source>
        <dbReference type="Proteomes" id="UP001500443"/>
    </source>
</evidence>
<sequence length="243" mass="25426">MTENAGRTHDPVRDMATVRAATDGLLDRAAGLGALGDDAVRAPSALPGWTRGHVLTHLARNADALVNVLSGRPMYASAEARDADIEAGAARPLAEQLDDVRATAARLAETAAGIPADGWSARCELRGGVTDVMARIPFRRLVEVELHHVDLDAGYTLDQLPDDFVAREIDFLTARFAGNDEVPPLSLSTPAGETWTTGARESAGGPVRVTGAPYALMGWLAGRTTGTGVHALDGAVLPVLPPL</sequence>
<keyword evidence="3" id="KW-0413">Isomerase</keyword>
<name>A0ABP5KX29_9ACTN</name>
<dbReference type="Gene3D" id="1.20.120.450">
    <property type="entry name" value="dinb family like domain"/>
    <property type="match status" value="1"/>
</dbReference>
<dbReference type="Proteomes" id="UP001500443">
    <property type="component" value="Unassembled WGS sequence"/>
</dbReference>
<dbReference type="NCBIfam" id="TIGR03083">
    <property type="entry name" value="maleylpyruvate isomerase family mycothiol-dependent enzyme"/>
    <property type="match status" value="1"/>
</dbReference>
<dbReference type="InterPro" id="IPR036527">
    <property type="entry name" value="SCP2_sterol-bd_dom_sf"/>
</dbReference>
<organism evidence="3 4">
    <name type="scientific">Streptomyces synnematoformans</name>
    <dbReference type="NCBI Taxonomy" id="415721"/>
    <lineage>
        <taxon>Bacteria</taxon>
        <taxon>Bacillati</taxon>
        <taxon>Actinomycetota</taxon>
        <taxon>Actinomycetes</taxon>
        <taxon>Kitasatosporales</taxon>
        <taxon>Streptomycetaceae</taxon>
        <taxon>Streptomyces</taxon>
    </lineage>
</organism>
<keyword evidence="4" id="KW-1185">Reference proteome</keyword>
<dbReference type="SUPFAM" id="SSF55718">
    <property type="entry name" value="SCP-like"/>
    <property type="match status" value="1"/>
</dbReference>
<comment type="caution">
    <text evidence="3">The sequence shown here is derived from an EMBL/GenBank/DDBJ whole genome shotgun (WGS) entry which is preliminary data.</text>
</comment>
<feature type="compositionally biased region" description="Polar residues" evidence="1">
    <location>
        <begin position="186"/>
        <end position="199"/>
    </location>
</feature>
<feature type="region of interest" description="Disordered" evidence="1">
    <location>
        <begin position="184"/>
        <end position="204"/>
    </location>
</feature>
<dbReference type="EMBL" id="BAAAPF010000198">
    <property type="protein sequence ID" value="GAA2138660.1"/>
    <property type="molecule type" value="Genomic_DNA"/>
</dbReference>
<evidence type="ECO:0000313" key="3">
    <source>
        <dbReference type="EMBL" id="GAA2138660.1"/>
    </source>
</evidence>
<feature type="domain" description="Mycothiol-dependent maleylpyruvate isomerase metal-binding" evidence="2">
    <location>
        <begin position="29"/>
        <end position="151"/>
    </location>
</feature>
<evidence type="ECO:0000259" key="2">
    <source>
        <dbReference type="Pfam" id="PF11716"/>
    </source>
</evidence>
<proteinExistence type="predicted"/>
<dbReference type="SUPFAM" id="SSF109854">
    <property type="entry name" value="DinB/YfiT-like putative metalloenzymes"/>
    <property type="match status" value="1"/>
</dbReference>
<dbReference type="InterPro" id="IPR017517">
    <property type="entry name" value="Maleyloyr_isom"/>
</dbReference>
<gene>
    <name evidence="3" type="ORF">GCM10009802_48280</name>
</gene>
<accession>A0ABP5KX29</accession>
<evidence type="ECO:0000256" key="1">
    <source>
        <dbReference type="SAM" id="MobiDB-lite"/>
    </source>
</evidence>
<protein>
    <submittedName>
        <fullName evidence="3">Maleylpyruvate isomerase family mycothiol-dependent enzyme</fullName>
    </submittedName>
</protein>
<reference evidence="4" key="1">
    <citation type="journal article" date="2019" name="Int. J. Syst. Evol. Microbiol.">
        <title>The Global Catalogue of Microorganisms (GCM) 10K type strain sequencing project: providing services to taxonomists for standard genome sequencing and annotation.</title>
        <authorList>
            <consortium name="The Broad Institute Genomics Platform"/>
            <consortium name="The Broad Institute Genome Sequencing Center for Infectious Disease"/>
            <person name="Wu L."/>
            <person name="Ma J."/>
        </authorList>
    </citation>
    <scope>NUCLEOTIDE SEQUENCE [LARGE SCALE GENOMIC DNA]</scope>
    <source>
        <strain evidence="4">JCM 15481</strain>
    </source>
</reference>